<dbReference type="EMBL" id="PCVY01000015">
    <property type="protein sequence ID" value="PIQ87333.1"/>
    <property type="molecule type" value="Genomic_DNA"/>
</dbReference>
<dbReference type="Proteomes" id="UP000230859">
    <property type="component" value="Unassembled WGS sequence"/>
</dbReference>
<accession>A0A2H0LSD2</accession>
<comment type="caution">
    <text evidence="2">The sequence shown here is derived from an EMBL/GenBank/DDBJ whole genome shotgun (WGS) entry which is preliminary data.</text>
</comment>
<proteinExistence type="predicted"/>
<sequence>MSNEAIFFLIITSYIDFKTAYLNFFVILTSLYLQNRQLNGILLYKLLKSHSYEEKIACF</sequence>
<protein>
    <submittedName>
        <fullName evidence="2">Uncharacterized protein</fullName>
    </submittedName>
</protein>
<reference evidence="2 3" key="1">
    <citation type="submission" date="2017-09" db="EMBL/GenBank/DDBJ databases">
        <title>Depth-based differentiation of microbial function through sediment-hosted aquifers and enrichment of novel symbionts in the deep terrestrial subsurface.</title>
        <authorList>
            <person name="Probst A.J."/>
            <person name="Ladd B."/>
            <person name="Jarett J.K."/>
            <person name="Geller-Mcgrath D.E."/>
            <person name="Sieber C.M."/>
            <person name="Emerson J.B."/>
            <person name="Anantharaman K."/>
            <person name="Thomas B.C."/>
            <person name="Malmstrom R."/>
            <person name="Stieglmeier M."/>
            <person name="Klingl A."/>
            <person name="Woyke T."/>
            <person name="Ryan C.M."/>
            <person name="Banfield J.F."/>
        </authorList>
    </citation>
    <scope>NUCLEOTIDE SEQUENCE [LARGE SCALE GENOMIC DNA]</scope>
    <source>
        <strain evidence="2">CG11_big_fil_rev_8_21_14_0_20_45_26</strain>
    </source>
</reference>
<gene>
    <name evidence="2" type="ORF">COV74_01190</name>
</gene>
<evidence type="ECO:0000256" key="1">
    <source>
        <dbReference type="SAM" id="Phobius"/>
    </source>
</evidence>
<feature type="transmembrane region" description="Helical" evidence="1">
    <location>
        <begin position="6"/>
        <end position="33"/>
    </location>
</feature>
<evidence type="ECO:0000313" key="2">
    <source>
        <dbReference type="EMBL" id="PIQ87333.1"/>
    </source>
</evidence>
<keyword evidence="1" id="KW-0812">Transmembrane</keyword>
<keyword evidence="1" id="KW-1133">Transmembrane helix</keyword>
<organism evidence="2 3">
    <name type="scientific">Candidatus Abzuiibacterium crystallinum</name>
    <dbReference type="NCBI Taxonomy" id="1974748"/>
    <lineage>
        <taxon>Bacteria</taxon>
        <taxon>Pseudomonadati</taxon>
        <taxon>Candidatus Omnitrophota</taxon>
        <taxon>Candidatus Abzuiibacterium</taxon>
    </lineage>
</organism>
<name>A0A2H0LSD2_9BACT</name>
<keyword evidence="1" id="KW-0472">Membrane</keyword>
<dbReference type="AlphaFoldDB" id="A0A2H0LSD2"/>
<evidence type="ECO:0000313" key="3">
    <source>
        <dbReference type="Proteomes" id="UP000230859"/>
    </source>
</evidence>